<proteinExistence type="predicted"/>
<feature type="region of interest" description="Disordered" evidence="1">
    <location>
        <begin position="22"/>
        <end position="123"/>
    </location>
</feature>
<dbReference type="AlphaFoldDB" id="A0A498QG33"/>
<sequence>MPTDLDLLVGAAEVIQLSVTAPTHPIPGAVHPCPGRTERARHKPRRGQPRPAPVAQPHAAPGNVQLPGHTGRHRTQPSVQHEQRGPGHRRSDRRDAATRRQRRAHRRIDGGLGRAVGVDHQPTGCPPVHHLGRTGLAGHYQRRGLQRFGRQHPHRGRGLADHADAFAGQQGVKVVGRERHRLGYHQQASTAQQCSPDLPHREVEGIGMALRPHAARRELSLQ</sequence>
<dbReference type="Proteomes" id="UP000273307">
    <property type="component" value="Unassembled WGS sequence"/>
</dbReference>
<evidence type="ECO:0000256" key="1">
    <source>
        <dbReference type="SAM" id="MobiDB-lite"/>
    </source>
</evidence>
<name>A0A498QG33_9MYCO</name>
<keyword evidence="3" id="KW-1185">Reference proteome</keyword>
<accession>A0A498QG33</accession>
<evidence type="ECO:0000313" key="2">
    <source>
        <dbReference type="EMBL" id="VBA43714.1"/>
    </source>
</evidence>
<gene>
    <name evidence="2" type="ORF">LAUMK136_05234</name>
</gene>
<dbReference type="EMBL" id="UPHP01000141">
    <property type="protein sequence ID" value="VBA43714.1"/>
    <property type="molecule type" value="Genomic_DNA"/>
</dbReference>
<dbReference type="AntiFam" id="ANF00178">
    <property type="entry name" value="Shadow ORF (opposite dhbF)"/>
</dbReference>
<protein>
    <submittedName>
        <fullName evidence="2">Uncharacterized protein</fullName>
    </submittedName>
</protein>
<evidence type="ECO:0000313" key="3">
    <source>
        <dbReference type="Proteomes" id="UP000273307"/>
    </source>
</evidence>
<reference evidence="2 3" key="1">
    <citation type="submission" date="2018-09" db="EMBL/GenBank/DDBJ databases">
        <authorList>
            <person name="Tagini F."/>
        </authorList>
    </citation>
    <scope>NUCLEOTIDE SEQUENCE [LARGE SCALE GENOMIC DNA]</scope>
    <source>
        <strain evidence="2 3">MK136</strain>
    </source>
</reference>
<feature type="compositionally biased region" description="Basic residues" evidence="1">
    <location>
        <begin position="39"/>
        <end position="48"/>
    </location>
</feature>
<organism evidence="2 3">
    <name type="scientific">Mycobacterium attenuatum</name>
    <dbReference type="NCBI Taxonomy" id="2341086"/>
    <lineage>
        <taxon>Bacteria</taxon>
        <taxon>Bacillati</taxon>
        <taxon>Actinomycetota</taxon>
        <taxon>Actinomycetes</taxon>
        <taxon>Mycobacteriales</taxon>
        <taxon>Mycobacteriaceae</taxon>
        <taxon>Mycobacterium</taxon>
    </lineage>
</organism>